<dbReference type="GO" id="GO:0015629">
    <property type="term" value="C:actin cytoskeleton"/>
    <property type="evidence" value="ECO:0000318"/>
    <property type="project" value="GO_Central"/>
</dbReference>
<keyword evidence="3" id="KW-1185">Reference proteome</keyword>
<name>A0A2K3E0B5_CHLRE</name>
<dbReference type="GO" id="GO:0009898">
    <property type="term" value="C:cytoplasmic side of plasma membrane"/>
    <property type="evidence" value="ECO:0000318"/>
    <property type="project" value="GO_Central"/>
</dbReference>
<feature type="compositionally biased region" description="Low complexity" evidence="1">
    <location>
        <begin position="567"/>
        <end position="580"/>
    </location>
</feature>
<dbReference type="AlphaFoldDB" id="A0A2K3E0B5"/>
<dbReference type="KEGG" id="cre:CHLRE_02g077900v5"/>
<evidence type="ECO:0000313" key="3">
    <source>
        <dbReference type="Proteomes" id="UP000006906"/>
    </source>
</evidence>
<reference evidence="2 3" key="1">
    <citation type="journal article" date="2007" name="Science">
        <title>The Chlamydomonas genome reveals the evolution of key animal and plant functions.</title>
        <authorList>
            <person name="Merchant S.S."/>
            <person name="Prochnik S.E."/>
            <person name="Vallon O."/>
            <person name="Harris E.H."/>
            <person name="Karpowicz S.J."/>
            <person name="Witman G.B."/>
            <person name="Terry A."/>
            <person name="Salamov A."/>
            <person name="Fritz-Laylin L.K."/>
            <person name="Marechal-Drouard L."/>
            <person name="Marshall W.F."/>
            <person name="Qu L.H."/>
            <person name="Nelson D.R."/>
            <person name="Sanderfoot A.A."/>
            <person name="Spalding M.H."/>
            <person name="Kapitonov V.V."/>
            <person name="Ren Q."/>
            <person name="Ferris P."/>
            <person name="Lindquist E."/>
            <person name="Shapiro H."/>
            <person name="Lucas S.M."/>
            <person name="Grimwood J."/>
            <person name="Schmutz J."/>
            <person name="Cardol P."/>
            <person name="Cerutti H."/>
            <person name="Chanfreau G."/>
            <person name="Chen C.L."/>
            <person name="Cognat V."/>
            <person name="Croft M.T."/>
            <person name="Dent R."/>
            <person name="Dutcher S."/>
            <person name="Fernandez E."/>
            <person name="Fukuzawa H."/>
            <person name="Gonzalez-Ballester D."/>
            <person name="Gonzalez-Halphen D."/>
            <person name="Hallmann A."/>
            <person name="Hanikenne M."/>
            <person name="Hippler M."/>
            <person name="Inwood W."/>
            <person name="Jabbari K."/>
            <person name="Kalanon M."/>
            <person name="Kuras R."/>
            <person name="Lefebvre P.A."/>
            <person name="Lemaire S.D."/>
            <person name="Lobanov A.V."/>
            <person name="Lohr M."/>
            <person name="Manuell A."/>
            <person name="Meier I."/>
            <person name="Mets L."/>
            <person name="Mittag M."/>
            <person name="Mittelmeier T."/>
            <person name="Moroney J.V."/>
            <person name="Moseley J."/>
            <person name="Napoli C."/>
            <person name="Nedelcu A.M."/>
            <person name="Niyogi K."/>
            <person name="Novoselov S.V."/>
            <person name="Paulsen I.T."/>
            <person name="Pazour G."/>
            <person name="Purton S."/>
            <person name="Ral J.P."/>
            <person name="Riano-Pachon D.M."/>
            <person name="Riekhof W."/>
            <person name="Rymarquis L."/>
            <person name="Schroda M."/>
            <person name="Stern D."/>
            <person name="Umen J."/>
            <person name="Willows R."/>
            <person name="Wilson N."/>
            <person name="Zimmer S.L."/>
            <person name="Allmer J."/>
            <person name="Balk J."/>
            <person name="Bisova K."/>
            <person name="Chen C.J."/>
            <person name="Elias M."/>
            <person name="Gendler K."/>
            <person name="Hauser C."/>
            <person name="Lamb M.R."/>
            <person name="Ledford H."/>
            <person name="Long J.C."/>
            <person name="Minagawa J."/>
            <person name="Page M.D."/>
            <person name="Pan J."/>
            <person name="Pootakham W."/>
            <person name="Roje S."/>
            <person name="Rose A."/>
            <person name="Stahlberg E."/>
            <person name="Terauchi A.M."/>
            <person name="Yang P."/>
            <person name="Ball S."/>
            <person name="Bowler C."/>
            <person name="Dieckmann C.L."/>
            <person name="Gladyshev V.N."/>
            <person name="Green P."/>
            <person name="Jorgensen R."/>
            <person name="Mayfield S."/>
            <person name="Mueller-Roeber B."/>
            <person name="Rajamani S."/>
            <person name="Sayre R.T."/>
            <person name="Brokstein P."/>
            <person name="Dubchak I."/>
            <person name="Goodstein D."/>
            <person name="Hornick L."/>
            <person name="Huang Y.W."/>
            <person name="Jhaveri J."/>
            <person name="Luo Y."/>
            <person name="Martinez D."/>
            <person name="Ngau W.C."/>
            <person name="Otillar B."/>
            <person name="Poliakov A."/>
            <person name="Porter A."/>
            <person name="Szajkowski L."/>
            <person name="Werner G."/>
            <person name="Zhou K."/>
            <person name="Grigoriev I.V."/>
            <person name="Rokhsar D.S."/>
            <person name="Grossman A.R."/>
        </authorList>
    </citation>
    <scope>NUCLEOTIDE SEQUENCE [LARGE SCALE GENOMIC DNA]</scope>
    <source>
        <strain evidence="3">CC-503</strain>
    </source>
</reference>
<sequence>MESAKERQTNFVDVLSVPQLWTHLQGAELTAVRGCSHAARTHHDATVTSAHIVLRDRAPGEAAARMLEGLRRISGRGCRLAHLAVTRLQSEGCGRLWSDVLSLSMCSCATRLALLGPHALPSQELAAALPTLAPCVRQLTVQLCDTGTSGAVDVLLAALGPRLEVLELQLCGGAVVPCEGLLALAAAAAAAAQSATASGAADGTAGGAATAVDPVPQSAKAAACQSTGSPCWILGGQQRTRDGCEGTAVKQTCGTAVAAAQGTAVAAAAAAAAAGMAATPGAPAAAGGHRRHAGGRGLRELRLVLALDRHMHIGTFRYGTQARPGGPGGQGGGGGGGGSGGPSAWRRSSGAAAAAAQSPPARAAAGRAVPPAVAAIAALAPSLRALSLTGPCVARVLDPPGRLLGLSALTNLERLQVELPAAADPYLTSGSYGGGGGGGGGYGGGRYGGGGAAAGWDAGDGGGGGAVCDGGGGGWKLGPLLAAMTWIRDLDLGPSYRLPPEALVSLAALTQLTRLRCGSIATPPPQQHQSLAAVAAAAAAAGSTPEFMDAAAEAVSAAHRDALRRPGSSGASASAGAGSSVPSGQMAGVWECKEEPTGADGLQATVQMHTQTQPTTCADGCQAATAPLLPLPAGVLRLPLPPALTVLEVSALPAVPVLAALAALPRLRALCITPAAPVPAPALGPAQPGAAAVGVAASRSALLGAAAWARQAAGAGRSPAAVTAAHTRPTAGGGEQADTHDSAGGGSASLPGAAAPREGTSGGGVGGSSRVWVPACKAQGARGAEAAALPQQAAPASSGATAATIPASSAATASGSSMAAAADATASEPLRLALVGDEWEHGQHHPAGLQLQLQREQVGRRLGAAAAVAAAAEQGGPPGTGGAAGSQPQEVVTAARLLQRVLPPSARCRLSLHPFTRSPARLAGPHAAWMSELWPLAGDSGGGGGGNRGGGNGGGSTGGGSTGSSGGGVEAVEVAGLDLAAGDLEALLAALPRVKSLGLFMCRLPDADLGRRLQVERPGLALRVDSSCVYDNPPAASLYGGGGHVPYGRGGYGCGANGQYGGALGDGDDEEEFVDEAEIREEDPDKEVAALGGALWPIAVELQRAYERALDATDDEEEGEGEEADGGGEAGDSEVAEWEEDGGAAWDEQS</sequence>
<feature type="region of interest" description="Disordered" evidence="1">
    <location>
        <begin position="1107"/>
        <end position="1150"/>
    </location>
</feature>
<dbReference type="GO" id="GO:0003779">
    <property type="term" value="F:actin binding"/>
    <property type="evidence" value="ECO:0000318"/>
    <property type="project" value="GO_Central"/>
</dbReference>
<feature type="compositionally biased region" description="Gly residues" evidence="1">
    <location>
        <begin position="325"/>
        <end position="341"/>
    </location>
</feature>
<feature type="region of interest" description="Disordered" evidence="1">
    <location>
        <begin position="317"/>
        <end position="356"/>
    </location>
</feature>
<protein>
    <submittedName>
        <fullName evidence="2">Uncharacterized protein</fullName>
    </submittedName>
</protein>
<evidence type="ECO:0000256" key="1">
    <source>
        <dbReference type="SAM" id="MobiDB-lite"/>
    </source>
</evidence>
<dbReference type="ExpressionAtlas" id="A0A2K3E0B5">
    <property type="expression patterns" value="baseline"/>
</dbReference>
<dbReference type="Gramene" id="PNW86223">
    <property type="protein sequence ID" value="PNW86223"/>
    <property type="gene ID" value="CHLRE_02g077900v5"/>
</dbReference>
<dbReference type="GO" id="GO:0005543">
    <property type="term" value="F:phospholipid binding"/>
    <property type="evidence" value="ECO:0000318"/>
    <property type="project" value="GO_Central"/>
</dbReference>
<dbReference type="InParanoid" id="A0A2K3E0B5"/>
<feature type="region of interest" description="Disordered" evidence="1">
    <location>
        <begin position="719"/>
        <end position="767"/>
    </location>
</feature>
<dbReference type="GO" id="GO:0061024">
    <property type="term" value="P:membrane organization"/>
    <property type="evidence" value="ECO:0000318"/>
    <property type="project" value="GO_Central"/>
</dbReference>
<dbReference type="OrthoDB" id="552587at2759"/>
<dbReference type="GeneID" id="66052237"/>
<dbReference type="RefSeq" id="XP_042926811.1">
    <property type="nucleotide sequence ID" value="XM_043059177.1"/>
</dbReference>
<feature type="compositionally biased region" description="Low complexity" evidence="1">
    <location>
        <begin position="342"/>
        <end position="356"/>
    </location>
</feature>
<dbReference type="EMBL" id="CM008963">
    <property type="protein sequence ID" value="PNW86223.1"/>
    <property type="molecule type" value="Genomic_DNA"/>
</dbReference>
<feature type="region of interest" description="Disordered" evidence="1">
    <location>
        <begin position="940"/>
        <end position="967"/>
    </location>
</feature>
<accession>A0A2K3E0B5</accession>
<evidence type="ECO:0000313" key="2">
    <source>
        <dbReference type="EMBL" id="PNW86223.1"/>
    </source>
</evidence>
<dbReference type="Proteomes" id="UP000006906">
    <property type="component" value="Chromosome 2"/>
</dbReference>
<feature type="compositionally biased region" description="Acidic residues" evidence="1">
    <location>
        <begin position="1112"/>
        <end position="1142"/>
    </location>
</feature>
<organism evidence="2 3">
    <name type="scientific">Chlamydomonas reinhardtii</name>
    <name type="common">Chlamydomonas smithii</name>
    <dbReference type="NCBI Taxonomy" id="3055"/>
    <lineage>
        <taxon>Eukaryota</taxon>
        <taxon>Viridiplantae</taxon>
        <taxon>Chlorophyta</taxon>
        <taxon>core chlorophytes</taxon>
        <taxon>Chlorophyceae</taxon>
        <taxon>CS clade</taxon>
        <taxon>Chlamydomonadales</taxon>
        <taxon>Chlamydomonadaceae</taxon>
        <taxon>Chlamydomonas</taxon>
    </lineage>
</organism>
<dbReference type="GO" id="GO:0030031">
    <property type="term" value="P:cell projection assembly"/>
    <property type="evidence" value="ECO:0000318"/>
    <property type="project" value="GO_Central"/>
</dbReference>
<proteinExistence type="predicted"/>
<feature type="region of interest" description="Disordered" evidence="1">
    <location>
        <begin position="559"/>
        <end position="585"/>
    </location>
</feature>
<gene>
    <name evidence="2" type="ORF">CHLRE_02g077900v5</name>
</gene>